<dbReference type="AlphaFoldDB" id="G2QI88"/>
<dbReference type="KEGG" id="mtm:MYCTH_103164"/>
<dbReference type="OrthoDB" id="2013972at2759"/>
<accession>G2QI88</accession>
<dbReference type="PANTHER" id="PTHR43591">
    <property type="entry name" value="METHYLTRANSFERASE"/>
    <property type="match status" value="1"/>
</dbReference>
<dbReference type="GO" id="GO:0008168">
    <property type="term" value="F:methyltransferase activity"/>
    <property type="evidence" value="ECO:0007669"/>
    <property type="project" value="TreeGrafter"/>
</dbReference>
<dbReference type="HOGENOM" id="CLU_010595_2_3_1"/>
<dbReference type="RefSeq" id="XP_003665522.1">
    <property type="nucleotide sequence ID" value="XM_003665474.1"/>
</dbReference>
<evidence type="ECO:0000313" key="3">
    <source>
        <dbReference type="Proteomes" id="UP000007322"/>
    </source>
</evidence>
<dbReference type="InParanoid" id="G2QI88"/>
<dbReference type="OMA" id="MCADEDP"/>
<evidence type="ECO:0000256" key="1">
    <source>
        <dbReference type="ARBA" id="ARBA00038158"/>
    </source>
</evidence>
<evidence type="ECO:0008006" key="4">
    <source>
        <dbReference type="Google" id="ProtNLM"/>
    </source>
</evidence>
<dbReference type="Pfam" id="PF13489">
    <property type="entry name" value="Methyltransf_23"/>
    <property type="match status" value="1"/>
</dbReference>
<name>G2QI88_THET4</name>
<dbReference type="CDD" id="cd02440">
    <property type="entry name" value="AdoMet_MTases"/>
    <property type="match status" value="1"/>
</dbReference>
<proteinExistence type="inferred from homology"/>
<organism evidence="2 3">
    <name type="scientific">Thermothelomyces thermophilus (strain ATCC 42464 / BCRC 31852 / DSM 1799)</name>
    <name type="common">Sporotrichum thermophile</name>
    <dbReference type="NCBI Taxonomy" id="573729"/>
    <lineage>
        <taxon>Eukaryota</taxon>
        <taxon>Fungi</taxon>
        <taxon>Dikarya</taxon>
        <taxon>Ascomycota</taxon>
        <taxon>Pezizomycotina</taxon>
        <taxon>Sordariomycetes</taxon>
        <taxon>Sordariomycetidae</taxon>
        <taxon>Sordariales</taxon>
        <taxon>Chaetomiaceae</taxon>
        <taxon>Thermothelomyces</taxon>
    </lineage>
</organism>
<reference evidence="2 3" key="1">
    <citation type="journal article" date="2011" name="Nat. Biotechnol.">
        <title>Comparative genomic analysis of the thermophilic biomass-degrading fungi Myceliophthora thermophila and Thielavia terrestris.</title>
        <authorList>
            <person name="Berka R.M."/>
            <person name="Grigoriev I.V."/>
            <person name="Otillar R."/>
            <person name="Salamov A."/>
            <person name="Grimwood J."/>
            <person name="Reid I."/>
            <person name="Ishmael N."/>
            <person name="John T."/>
            <person name="Darmond C."/>
            <person name="Moisan M.-C."/>
            <person name="Henrissat B."/>
            <person name="Coutinho P.M."/>
            <person name="Lombard V."/>
            <person name="Natvig D.O."/>
            <person name="Lindquist E."/>
            <person name="Schmutz J."/>
            <person name="Lucas S."/>
            <person name="Harris P."/>
            <person name="Powlowski J."/>
            <person name="Bellemare A."/>
            <person name="Taylor D."/>
            <person name="Butler G."/>
            <person name="de Vries R.P."/>
            <person name="Allijn I.E."/>
            <person name="van den Brink J."/>
            <person name="Ushinsky S."/>
            <person name="Storms R."/>
            <person name="Powell A.J."/>
            <person name="Paulsen I.T."/>
            <person name="Elbourne L.D.H."/>
            <person name="Baker S.E."/>
            <person name="Magnuson J."/>
            <person name="LaBoissiere S."/>
            <person name="Clutterbuck A.J."/>
            <person name="Martinez D."/>
            <person name="Wogulis M."/>
            <person name="de Leon A.L."/>
            <person name="Rey M.W."/>
            <person name="Tsang A."/>
        </authorList>
    </citation>
    <scope>NUCLEOTIDE SEQUENCE [LARGE SCALE GENOMIC DNA]</scope>
    <source>
        <strain evidence="3">ATCC 42464 / BCRC 31852 / DSM 1799</strain>
    </source>
</reference>
<dbReference type="Gene3D" id="3.40.50.150">
    <property type="entry name" value="Vaccinia Virus protein VP39"/>
    <property type="match status" value="1"/>
</dbReference>
<protein>
    <recommendedName>
        <fullName evidence="4">Methyltransferase domain-containing protein</fullName>
    </recommendedName>
</protein>
<dbReference type="eggNOG" id="ENOG502QSKG">
    <property type="taxonomic scope" value="Eukaryota"/>
</dbReference>
<dbReference type="GeneID" id="11511282"/>
<evidence type="ECO:0000313" key="2">
    <source>
        <dbReference type="EMBL" id="AEO60277.1"/>
    </source>
</evidence>
<sequence>MSFSQENGRSYHGWKPEKGYILPSDQQESDRLDMQHYIFYLTFDGAFYTSLAGMEGPSLKHVLDAGTGTGIWAMDFADTHPRAHVVGIDLSPIQPSFVPPNLTFYIDDLEEDWDFREPFDFIYGRMLAGALTDWPGFVQRAFENLSPGGWLELADITFPTLCDDGTLPPDSALMQWNEHVIRAGHMLGHSTEKTKRGPLTQWPRDPKYKEIGMWSEHNFCGGMYWLSVALFTRALGWTADRLEVFLVDVRKDLRNRSIHAYWPM</sequence>
<dbReference type="InterPro" id="IPR029063">
    <property type="entry name" value="SAM-dependent_MTases_sf"/>
</dbReference>
<dbReference type="PANTHER" id="PTHR43591:SF31">
    <property type="entry name" value="LAEA-LIKE, PUTATIVE (AFU_ORTHOLOGUE AFUA_8G01930)-RELATED"/>
    <property type="match status" value="1"/>
</dbReference>
<dbReference type="VEuPathDB" id="FungiDB:MYCTH_103164"/>
<dbReference type="Proteomes" id="UP000007322">
    <property type="component" value="Chromosome 5"/>
</dbReference>
<dbReference type="EMBL" id="CP003006">
    <property type="protein sequence ID" value="AEO60277.1"/>
    <property type="molecule type" value="Genomic_DNA"/>
</dbReference>
<gene>
    <name evidence="2" type="ORF">MYCTH_103164</name>
</gene>
<comment type="similarity">
    <text evidence="1">Belongs to the methyltransferase superfamily. LaeA methyltransferase family.</text>
</comment>
<keyword evidence="3" id="KW-1185">Reference proteome</keyword>
<dbReference type="SUPFAM" id="SSF53335">
    <property type="entry name" value="S-adenosyl-L-methionine-dependent methyltransferases"/>
    <property type="match status" value="1"/>
</dbReference>